<sequence length="494" mass="55965">MAGKGGSNSECKEQGKDCWKILIVDDDNFVHIMIREILKDFQFEDKPLTILNAYSSSEALKILSNNKDIALVILDVYIGEKATGLKLTKYIREAIGNSAVRIVLMTSSENSRLQKDAVLNYDINGYEEKTDLLSKKLHTMVISSLRSYRDIIHINNNKKVMEQIAASSSKLFETDSIINFISSAFCHLNSIINFCIEDGECLVDGVAAIRSFGAKEFTIISGFGKYQNYIGRTLWETLPKKDYTMIKQAYIMKEHLITKDRYISYYYSSNGIEGIIFIETKGNIAYIDLEVLDIFHRNISAAFESLCVNKEIEETQREILYILGEVTEARSEETGNHVKRVSKYSQILAEKYGLSKRKIMLITMAAPIHDVGKVGIPDIILLKPGKLTPEEFEIVKTHTTIGYNLLKSSNREVLKSAAIIAHEHHERYDGKGYPRGLKGSDIHIFGRIVGVADVFDALGSPRVYKKPWVINDILNYFKEERGKHFDPGLGRYPI</sequence>
<dbReference type="PANTHER" id="PTHR45228:SF9">
    <property type="entry name" value="3'3'-CGAMP-SPECIFIC PHOSPHODIESTERASE 2"/>
    <property type="match status" value="1"/>
</dbReference>
<dbReference type="InterPro" id="IPR003607">
    <property type="entry name" value="HD/PDEase_dom"/>
</dbReference>
<dbReference type="SUPFAM" id="SSF109604">
    <property type="entry name" value="HD-domain/PDEase-like"/>
    <property type="match status" value="1"/>
</dbReference>
<evidence type="ECO:0008006" key="6">
    <source>
        <dbReference type="Google" id="ProtNLM"/>
    </source>
</evidence>
<keyword evidence="1" id="KW-0597">Phosphoprotein</keyword>
<keyword evidence="5" id="KW-1185">Reference proteome</keyword>
<dbReference type="PROSITE" id="PS50110">
    <property type="entry name" value="RESPONSE_REGULATORY"/>
    <property type="match status" value="1"/>
</dbReference>
<dbReference type="AlphaFoldDB" id="A0A1M4PMF6"/>
<evidence type="ECO:0000313" key="5">
    <source>
        <dbReference type="Proteomes" id="UP000245423"/>
    </source>
</evidence>
<dbReference type="InterPro" id="IPR037522">
    <property type="entry name" value="HD_GYP_dom"/>
</dbReference>
<dbReference type="InterPro" id="IPR021800">
    <property type="entry name" value="DUF3369"/>
</dbReference>
<dbReference type="Pfam" id="PF13487">
    <property type="entry name" value="HD_5"/>
    <property type="match status" value="1"/>
</dbReference>
<dbReference type="CDD" id="cd00077">
    <property type="entry name" value="HDc"/>
    <property type="match status" value="1"/>
</dbReference>
<gene>
    <name evidence="4" type="ORF">CUESP1_1269</name>
</gene>
<dbReference type="GO" id="GO:0000160">
    <property type="term" value="P:phosphorelay signal transduction system"/>
    <property type="evidence" value="ECO:0007669"/>
    <property type="project" value="InterPro"/>
</dbReference>
<feature type="domain" description="HD-GYP" evidence="3">
    <location>
        <begin position="312"/>
        <end position="494"/>
    </location>
</feature>
<dbReference type="SMART" id="SM00471">
    <property type="entry name" value="HDc"/>
    <property type="match status" value="1"/>
</dbReference>
<dbReference type="RefSeq" id="WP_160113570.1">
    <property type="nucleotide sequence ID" value="NZ_LT669839.1"/>
</dbReference>
<dbReference type="Gene3D" id="3.40.50.2300">
    <property type="match status" value="1"/>
</dbReference>
<dbReference type="Gene3D" id="1.10.3210.10">
    <property type="entry name" value="Hypothetical protein af1432"/>
    <property type="match status" value="1"/>
</dbReference>
<protein>
    <recommendedName>
        <fullName evidence="6">Response regulator receiver modulated metal dependent phosphohydrolase</fullName>
    </recommendedName>
</protein>
<evidence type="ECO:0000313" key="4">
    <source>
        <dbReference type="EMBL" id="SHD76641.1"/>
    </source>
</evidence>
<feature type="modified residue" description="4-aspartylphosphate" evidence="1">
    <location>
        <position position="75"/>
    </location>
</feature>
<dbReference type="Proteomes" id="UP000245423">
    <property type="component" value="Chromosome 1"/>
</dbReference>
<dbReference type="OrthoDB" id="9804747at2"/>
<evidence type="ECO:0000256" key="1">
    <source>
        <dbReference type="PROSITE-ProRule" id="PRU00169"/>
    </source>
</evidence>
<dbReference type="PANTHER" id="PTHR45228">
    <property type="entry name" value="CYCLIC DI-GMP PHOSPHODIESTERASE TM_0186-RELATED"/>
    <property type="match status" value="1"/>
</dbReference>
<dbReference type="InterPro" id="IPR001789">
    <property type="entry name" value="Sig_transdc_resp-reg_receiver"/>
</dbReference>
<dbReference type="InterPro" id="IPR052020">
    <property type="entry name" value="Cyclic_di-GMP/3'3'-cGAMP_PDE"/>
</dbReference>
<reference evidence="4 5" key="1">
    <citation type="submission" date="2016-11" db="EMBL/GenBank/DDBJ databases">
        <authorList>
            <person name="Manzoor S."/>
        </authorList>
    </citation>
    <scope>NUCLEOTIDE SEQUENCE [LARGE SCALE GENOMIC DNA]</scope>
    <source>
        <strain evidence="4">Clostridium ultunense strain Esp</strain>
    </source>
</reference>
<evidence type="ECO:0000259" key="3">
    <source>
        <dbReference type="PROSITE" id="PS51832"/>
    </source>
</evidence>
<dbReference type="Pfam" id="PF00072">
    <property type="entry name" value="Response_reg"/>
    <property type="match status" value="1"/>
</dbReference>
<dbReference type="SMART" id="SM00448">
    <property type="entry name" value="REC"/>
    <property type="match status" value="1"/>
</dbReference>
<feature type="domain" description="Response regulatory" evidence="2">
    <location>
        <begin position="20"/>
        <end position="144"/>
    </location>
</feature>
<name>A0A1M4PMF6_9FIRM</name>
<dbReference type="Pfam" id="PF11849">
    <property type="entry name" value="DUF3369"/>
    <property type="match status" value="1"/>
</dbReference>
<dbReference type="PROSITE" id="PS51832">
    <property type="entry name" value="HD_GYP"/>
    <property type="match status" value="1"/>
</dbReference>
<accession>A0A1M4PMF6</accession>
<evidence type="ECO:0000259" key="2">
    <source>
        <dbReference type="PROSITE" id="PS50110"/>
    </source>
</evidence>
<dbReference type="SUPFAM" id="SSF52172">
    <property type="entry name" value="CheY-like"/>
    <property type="match status" value="1"/>
</dbReference>
<dbReference type="EMBL" id="LT669839">
    <property type="protein sequence ID" value="SHD76641.1"/>
    <property type="molecule type" value="Genomic_DNA"/>
</dbReference>
<organism evidence="4 5">
    <name type="scientific">[Clostridium] ultunense Esp</name>
    <dbReference type="NCBI Taxonomy" id="1288971"/>
    <lineage>
        <taxon>Bacteria</taxon>
        <taxon>Bacillati</taxon>
        <taxon>Bacillota</taxon>
        <taxon>Tissierellia</taxon>
        <taxon>Tissierellales</taxon>
        <taxon>Tepidimicrobiaceae</taxon>
        <taxon>Schnuerera</taxon>
    </lineage>
</organism>
<dbReference type="InterPro" id="IPR011006">
    <property type="entry name" value="CheY-like_superfamily"/>
</dbReference>
<proteinExistence type="predicted"/>